<dbReference type="Gene3D" id="1.10.101.10">
    <property type="entry name" value="PGBD-like superfamily/PGBD"/>
    <property type="match status" value="1"/>
</dbReference>
<dbReference type="InterPro" id="IPR036366">
    <property type="entry name" value="PGBDSf"/>
</dbReference>
<proteinExistence type="predicted"/>
<accession>A0A8S5P417</accession>
<sequence length="373" mass="39999">MASTYRQVGYGSTGSAVSKLQTVLNEHGYGLAVDGIFGAKTQAAVRDYQKKNGLKLDGIAGKETWGSLLAGQTAYAPASSSGGSSNLPLGKVSDGTAAALKELEKGYTPSGDVDAARSLLDSLSALRPKDYASSFASQLEALYQEISARPGFSYDPAADSAYQSYARQYASQGRAAMEDTMGQAAQLTGGYGSSYAQSAGQQSYQQYLAKLSDVLPQLQSAAYSRYRDAGDALLERYQLLQGQQEAEYDRWQDEVAAWQKEVAQAQSGYDQISSRDLKNYQMLLNYFADKAAAEQKGMQTSATVPDAVSSIGNTAALSSTAADSLERAMGNYLKSGNVQQADTLLGQYKSRMTPAQRARFEALFAAWNHPVSW</sequence>
<dbReference type="SUPFAM" id="SSF47090">
    <property type="entry name" value="PGBD-like"/>
    <property type="match status" value="1"/>
</dbReference>
<evidence type="ECO:0000259" key="2">
    <source>
        <dbReference type="Pfam" id="PF01471"/>
    </source>
</evidence>
<name>A0A8S5P417_9CAUD</name>
<dbReference type="EMBL" id="BK015333">
    <property type="protein sequence ID" value="DAE01814.1"/>
    <property type="molecule type" value="Genomic_DNA"/>
</dbReference>
<feature type="coiled-coil region" evidence="1">
    <location>
        <begin position="234"/>
        <end position="268"/>
    </location>
</feature>
<organism evidence="3">
    <name type="scientific">Myoviridae sp. ctzzS20</name>
    <dbReference type="NCBI Taxonomy" id="2825215"/>
    <lineage>
        <taxon>Viruses</taxon>
        <taxon>Duplodnaviria</taxon>
        <taxon>Heunggongvirae</taxon>
        <taxon>Uroviricota</taxon>
        <taxon>Caudoviricetes</taxon>
    </lineage>
</organism>
<evidence type="ECO:0000256" key="1">
    <source>
        <dbReference type="SAM" id="Coils"/>
    </source>
</evidence>
<dbReference type="InterPro" id="IPR002477">
    <property type="entry name" value="Peptidoglycan-bd-like"/>
</dbReference>
<dbReference type="InterPro" id="IPR036365">
    <property type="entry name" value="PGBD-like_sf"/>
</dbReference>
<evidence type="ECO:0000313" key="3">
    <source>
        <dbReference type="EMBL" id="DAE01814.1"/>
    </source>
</evidence>
<keyword evidence="1" id="KW-0175">Coiled coil</keyword>
<feature type="domain" description="Peptidoglycan binding-like" evidence="2">
    <location>
        <begin position="13"/>
        <end position="68"/>
    </location>
</feature>
<protein>
    <submittedName>
        <fullName evidence="3">Lysozyme family protein</fullName>
    </submittedName>
</protein>
<reference evidence="3" key="1">
    <citation type="journal article" date="2021" name="Proc. Natl. Acad. Sci. U.S.A.">
        <title>A Catalog of Tens of Thousands of Viruses from Human Metagenomes Reveals Hidden Associations with Chronic Diseases.</title>
        <authorList>
            <person name="Tisza M.J."/>
            <person name="Buck C.B."/>
        </authorList>
    </citation>
    <scope>NUCLEOTIDE SEQUENCE</scope>
    <source>
        <strain evidence="3">CtzzS20</strain>
    </source>
</reference>
<dbReference type="Pfam" id="PF01471">
    <property type="entry name" value="PG_binding_1"/>
    <property type="match status" value="1"/>
</dbReference>